<comment type="caution">
    <text evidence="2">The sequence shown here is derived from an EMBL/GenBank/DDBJ whole genome shotgun (WGS) entry which is preliminary data.</text>
</comment>
<keyword evidence="1" id="KW-0812">Transmembrane</keyword>
<keyword evidence="3" id="KW-1185">Reference proteome</keyword>
<keyword evidence="1" id="KW-0472">Membrane</keyword>
<dbReference type="RefSeq" id="WP_350720699.1">
    <property type="nucleotide sequence ID" value="NZ_JBEPCO010000021.1"/>
</dbReference>
<name>A0ABV1VL91_9ACTN</name>
<reference evidence="2 3" key="1">
    <citation type="submission" date="2024-06" db="EMBL/GenBank/DDBJ databases">
        <title>The Natural Products Discovery Center: Release of the First 8490 Sequenced Strains for Exploring Actinobacteria Biosynthetic Diversity.</title>
        <authorList>
            <person name="Kalkreuter E."/>
            <person name="Kautsar S.A."/>
            <person name="Yang D."/>
            <person name="Bader C.D."/>
            <person name="Teijaro C.N."/>
            <person name="Fluegel L."/>
            <person name="Davis C.M."/>
            <person name="Simpson J.R."/>
            <person name="Lauterbach L."/>
            <person name="Steele A.D."/>
            <person name="Gui C."/>
            <person name="Meng S."/>
            <person name="Li G."/>
            <person name="Viehrig K."/>
            <person name="Ye F."/>
            <person name="Su P."/>
            <person name="Kiefer A.F."/>
            <person name="Nichols A."/>
            <person name="Cepeda A.J."/>
            <person name="Yan W."/>
            <person name="Fan B."/>
            <person name="Jiang Y."/>
            <person name="Adhikari A."/>
            <person name="Zheng C.-J."/>
            <person name="Schuster L."/>
            <person name="Cowan T.M."/>
            <person name="Smanski M.J."/>
            <person name="Chevrette M.G."/>
            <person name="De Carvalho L.P.S."/>
            <person name="Shen B."/>
        </authorList>
    </citation>
    <scope>NUCLEOTIDE SEQUENCE [LARGE SCALE GENOMIC DNA]</scope>
    <source>
        <strain evidence="2 3">NPDC000632</strain>
    </source>
</reference>
<dbReference type="EMBL" id="JBEPCV010000025">
    <property type="protein sequence ID" value="MER6906841.1"/>
    <property type="molecule type" value="Genomic_DNA"/>
</dbReference>
<organism evidence="2 3">
    <name type="scientific">Streptomyces flaveolus</name>
    <dbReference type="NCBI Taxonomy" id="67297"/>
    <lineage>
        <taxon>Bacteria</taxon>
        <taxon>Bacillati</taxon>
        <taxon>Actinomycetota</taxon>
        <taxon>Actinomycetes</taxon>
        <taxon>Kitasatosporales</taxon>
        <taxon>Streptomycetaceae</taxon>
        <taxon>Streptomyces</taxon>
    </lineage>
</organism>
<feature type="transmembrane region" description="Helical" evidence="1">
    <location>
        <begin position="67"/>
        <end position="86"/>
    </location>
</feature>
<evidence type="ECO:0000313" key="3">
    <source>
        <dbReference type="Proteomes" id="UP001490330"/>
    </source>
</evidence>
<protein>
    <submittedName>
        <fullName evidence="2">Uncharacterized protein</fullName>
    </submittedName>
</protein>
<keyword evidence="1" id="KW-1133">Transmembrane helix</keyword>
<evidence type="ECO:0000256" key="1">
    <source>
        <dbReference type="SAM" id="Phobius"/>
    </source>
</evidence>
<proteinExistence type="predicted"/>
<sequence>MPDVGDQEAWGRHFCVLRGVVAQDAAGCWALLGLDGPAQLVEEEPLVEVPCDDVGFLPAIGVFADAFLVQMLIVPALMLIVGYRIWWMPK</sequence>
<gene>
    <name evidence="2" type="ORF">ABT322_24525</name>
</gene>
<evidence type="ECO:0000313" key="2">
    <source>
        <dbReference type="EMBL" id="MER6906841.1"/>
    </source>
</evidence>
<dbReference type="Proteomes" id="UP001490330">
    <property type="component" value="Unassembled WGS sequence"/>
</dbReference>
<accession>A0ABV1VL91</accession>